<comment type="caution">
    <text evidence="3">The sequence shown here is derived from an EMBL/GenBank/DDBJ whole genome shotgun (WGS) entry which is preliminary data.</text>
</comment>
<proteinExistence type="predicted"/>
<name>A0A9P8AB75_MORAP</name>
<evidence type="ECO:0000313" key="3">
    <source>
        <dbReference type="EMBL" id="KAG9325976.1"/>
    </source>
</evidence>
<feature type="compositionally biased region" description="Basic residues" evidence="1">
    <location>
        <begin position="175"/>
        <end position="187"/>
    </location>
</feature>
<evidence type="ECO:0000256" key="2">
    <source>
        <dbReference type="SAM" id="SignalP"/>
    </source>
</evidence>
<dbReference type="Proteomes" id="UP000717515">
    <property type="component" value="Unassembled WGS sequence"/>
</dbReference>
<keyword evidence="2" id="KW-0732">Signal</keyword>
<dbReference type="AlphaFoldDB" id="A0A9P8AB75"/>
<sequence>MKPATILRLGHAVALLLTATCQALEFTIPENIAIGHEVTVEWAGTPSLDTSDQSVVLFKDDDAVVSLCQGLVSGSGKCTFTLAEGDVKTQERGSSGYHIGLQGEGDITLDISKDFSIRSAKDSSKPGHRKEEHEERHRPDKEPKISSQLEDEHGERHHPDKEPKNSSPLEDEHVHHHHRHHHHYHHHGDREASPSSEYETPISTYDSTSKTTVATNNTASAAEASATPFDTSSHQSTQATSAENPSSSSPELSPTSQSESQEPVVPTSLTSTSNSATTASSSPEPAEPISDMGLDDSQKKNDMDEQTAKTLAREKKEEEEEKERKQRNPEVDVEDTWAQVVSGISAFAKNVRLAFHDGAAKIKQVMFATPQQ</sequence>
<feature type="compositionally biased region" description="Basic and acidic residues" evidence="1">
    <location>
        <begin position="117"/>
        <end position="174"/>
    </location>
</feature>
<feature type="signal peptide" evidence="2">
    <location>
        <begin position="1"/>
        <end position="23"/>
    </location>
</feature>
<reference evidence="3" key="1">
    <citation type="submission" date="2021-07" db="EMBL/GenBank/DDBJ databases">
        <title>Draft genome of Mortierella alpina, strain LL118, isolated from an aspen leaf litter sample.</title>
        <authorList>
            <person name="Yang S."/>
            <person name="Vinatzer B.A."/>
        </authorList>
    </citation>
    <scope>NUCLEOTIDE SEQUENCE</scope>
    <source>
        <strain evidence="3">LL118</strain>
    </source>
</reference>
<organism evidence="3 4">
    <name type="scientific">Mortierella alpina</name>
    <name type="common">Oleaginous fungus</name>
    <name type="synonym">Mortierella renispora</name>
    <dbReference type="NCBI Taxonomy" id="64518"/>
    <lineage>
        <taxon>Eukaryota</taxon>
        <taxon>Fungi</taxon>
        <taxon>Fungi incertae sedis</taxon>
        <taxon>Mucoromycota</taxon>
        <taxon>Mortierellomycotina</taxon>
        <taxon>Mortierellomycetes</taxon>
        <taxon>Mortierellales</taxon>
        <taxon>Mortierellaceae</taxon>
        <taxon>Mortierella</taxon>
    </lineage>
</organism>
<feature type="compositionally biased region" description="Polar residues" evidence="1">
    <location>
        <begin position="193"/>
        <end position="206"/>
    </location>
</feature>
<gene>
    <name evidence="3" type="ORF">KVV02_008408</name>
</gene>
<feature type="compositionally biased region" description="Low complexity" evidence="1">
    <location>
        <begin position="207"/>
        <end position="282"/>
    </location>
</feature>
<feature type="region of interest" description="Disordered" evidence="1">
    <location>
        <begin position="117"/>
        <end position="332"/>
    </location>
</feature>
<protein>
    <submittedName>
        <fullName evidence="3">Uncharacterized protein</fullName>
    </submittedName>
</protein>
<evidence type="ECO:0000313" key="4">
    <source>
        <dbReference type="Proteomes" id="UP000717515"/>
    </source>
</evidence>
<feature type="chain" id="PRO_5040271676" evidence="2">
    <location>
        <begin position="24"/>
        <end position="372"/>
    </location>
</feature>
<accession>A0A9P8AB75</accession>
<evidence type="ECO:0000256" key="1">
    <source>
        <dbReference type="SAM" id="MobiDB-lite"/>
    </source>
</evidence>
<dbReference type="EMBL" id="JAIFTL010000028">
    <property type="protein sequence ID" value="KAG9325976.1"/>
    <property type="molecule type" value="Genomic_DNA"/>
</dbReference>
<feature type="compositionally biased region" description="Basic and acidic residues" evidence="1">
    <location>
        <begin position="296"/>
        <end position="330"/>
    </location>
</feature>